<evidence type="ECO:0000256" key="7">
    <source>
        <dbReference type="ARBA" id="ARBA00022779"/>
    </source>
</evidence>
<evidence type="ECO:0000256" key="2">
    <source>
        <dbReference type="ARBA" id="ARBA00004162"/>
    </source>
</evidence>
<feature type="region of interest" description="Disordered" evidence="11">
    <location>
        <begin position="1"/>
        <end position="23"/>
    </location>
</feature>
<comment type="function">
    <text evidence="1 10">Controls the rotational direction of flagella during chemotaxis.</text>
</comment>
<evidence type="ECO:0000256" key="1">
    <source>
        <dbReference type="ARBA" id="ARBA00002254"/>
    </source>
</evidence>
<evidence type="ECO:0000256" key="5">
    <source>
        <dbReference type="ARBA" id="ARBA00022500"/>
    </source>
</evidence>
<sequence>MAEKSNKVQPNNNNGNKEVGDVNEDDISAVSQIESAKKKVGIKKLLFILIPAILVLGGGGFAAYHFLFAKNNSNKNAAQLTAQSSTAPGPMIELKPFLTNLADKNRTSYIKVSMSIELKQGGNAGLFKQLTPKIRNSIIMILSSKTTAEINTPEGIVSLRHQIARSLNRILGDGTVTGVYFNNYLVQ</sequence>
<feature type="transmembrane region" description="Helical" evidence="10">
    <location>
        <begin position="45"/>
        <end position="67"/>
    </location>
</feature>
<dbReference type="GO" id="GO:0009425">
    <property type="term" value="C:bacterial-type flagellum basal body"/>
    <property type="evidence" value="ECO:0007669"/>
    <property type="project" value="InterPro"/>
</dbReference>
<evidence type="ECO:0000256" key="3">
    <source>
        <dbReference type="ARBA" id="ARBA00008281"/>
    </source>
</evidence>
<dbReference type="EMBL" id="SGBD01000002">
    <property type="protein sequence ID" value="RZD14511.1"/>
    <property type="molecule type" value="Genomic_DNA"/>
</dbReference>
<accession>A0A519BB49</accession>
<protein>
    <recommendedName>
        <fullName evidence="10">Flagellar protein FliL</fullName>
    </recommendedName>
</protein>
<keyword evidence="9 10" id="KW-0472">Membrane</keyword>
<dbReference type="Proteomes" id="UP000320813">
    <property type="component" value="Unassembled WGS sequence"/>
</dbReference>
<gene>
    <name evidence="12" type="ORF">EVJ47_04900</name>
</gene>
<organism evidence="12 13">
    <name type="scientific">Candidatus Acidulodesulfobacterium ferriphilum</name>
    <dbReference type="NCBI Taxonomy" id="2597223"/>
    <lineage>
        <taxon>Bacteria</taxon>
        <taxon>Deltaproteobacteria</taxon>
        <taxon>Candidatus Acidulodesulfobacterales</taxon>
        <taxon>Candidatus Acidulodesulfobacterium</taxon>
    </lineage>
</organism>
<keyword evidence="5 10" id="KW-0145">Chemotaxis</keyword>
<keyword evidence="8 10" id="KW-1133">Transmembrane helix</keyword>
<keyword evidence="6 10" id="KW-0812">Transmembrane</keyword>
<evidence type="ECO:0000256" key="4">
    <source>
        <dbReference type="ARBA" id="ARBA00022475"/>
    </source>
</evidence>
<name>A0A519BB49_9DELT</name>
<dbReference type="Pfam" id="PF03748">
    <property type="entry name" value="FliL"/>
    <property type="match status" value="1"/>
</dbReference>
<comment type="subcellular location">
    <subcellularLocation>
        <location evidence="2">Cell membrane</location>
        <topology evidence="2">Single-pass membrane protein</topology>
    </subcellularLocation>
</comment>
<feature type="compositionally biased region" description="Low complexity" evidence="11">
    <location>
        <begin position="7"/>
        <end position="17"/>
    </location>
</feature>
<proteinExistence type="inferred from homology"/>
<evidence type="ECO:0000256" key="9">
    <source>
        <dbReference type="ARBA" id="ARBA00023136"/>
    </source>
</evidence>
<evidence type="ECO:0000256" key="10">
    <source>
        <dbReference type="RuleBase" id="RU364125"/>
    </source>
</evidence>
<evidence type="ECO:0000256" key="6">
    <source>
        <dbReference type="ARBA" id="ARBA00022692"/>
    </source>
</evidence>
<dbReference type="GO" id="GO:0071978">
    <property type="term" value="P:bacterial-type flagellum-dependent swarming motility"/>
    <property type="evidence" value="ECO:0007669"/>
    <property type="project" value="TreeGrafter"/>
</dbReference>
<keyword evidence="7 10" id="KW-0283">Flagellar rotation</keyword>
<evidence type="ECO:0000313" key="12">
    <source>
        <dbReference type="EMBL" id="RZD14511.1"/>
    </source>
</evidence>
<dbReference type="PANTHER" id="PTHR35091:SF2">
    <property type="entry name" value="FLAGELLAR PROTEIN FLIL"/>
    <property type="match status" value="1"/>
</dbReference>
<dbReference type="GO" id="GO:0005886">
    <property type="term" value="C:plasma membrane"/>
    <property type="evidence" value="ECO:0007669"/>
    <property type="project" value="UniProtKB-SubCell"/>
</dbReference>
<dbReference type="AlphaFoldDB" id="A0A519BB49"/>
<evidence type="ECO:0000256" key="11">
    <source>
        <dbReference type="SAM" id="MobiDB-lite"/>
    </source>
</evidence>
<dbReference type="PANTHER" id="PTHR35091">
    <property type="entry name" value="FLAGELLAR PROTEIN FLIL"/>
    <property type="match status" value="1"/>
</dbReference>
<keyword evidence="12" id="KW-0966">Cell projection</keyword>
<evidence type="ECO:0000256" key="8">
    <source>
        <dbReference type="ARBA" id="ARBA00022989"/>
    </source>
</evidence>
<dbReference type="GO" id="GO:0006935">
    <property type="term" value="P:chemotaxis"/>
    <property type="evidence" value="ECO:0007669"/>
    <property type="project" value="UniProtKB-KW"/>
</dbReference>
<keyword evidence="12" id="KW-0282">Flagellum</keyword>
<evidence type="ECO:0000313" key="13">
    <source>
        <dbReference type="Proteomes" id="UP000320813"/>
    </source>
</evidence>
<reference evidence="12 13" key="1">
    <citation type="submission" date="2019-01" db="EMBL/GenBank/DDBJ databases">
        <title>Insights into ecological role of a new deltaproteobacterial order Candidatus Sinidesulfobacterales (Sva0485) by metagenomics and metatranscriptomics.</title>
        <authorList>
            <person name="Tan S."/>
            <person name="Liu J."/>
            <person name="Fang Y."/>
            <person name="Hedlund B.P."/>
            <person name="Lian Z.H."/>
            <person name="Huang L.Y."/>
            <person name="Li J.T."/>
            <person name="Huang L.N."/>
            <person name="Li W.J."/>
            <person name="Jiang H.C."/>
            <person name="Dong H.L."/>
            <person name="Shu W.S."/>
        </authorList>
    </citation>
    <scope>NUCLEOTIDE SEQUENCE [LARGE SCALE GENOMIC DNA]</scope>
    <source>
        <strain evidence="12">AP3</strain>
    </source>
</reference>
<comment type="caution">
    <text evidence="12">The sequence shown here is derived from an EMBL/GenBank/DDBJ whole genome shotgun (WGS) entry which is preliminary data.</text>
</comment>
<dbReference type="InterPro" id="IPR005503">
    <property type="entry name" value="FliL"/>
</dbReference>
<keyword evidence="12" id="KW-0969">Cilium</keyword>
<keyword evidence="4 10" id="KW-1003">Cell membrane</keyword>
<comment type="similarity">
    <text evidence="3 10">Belongs to the FliL family.</text>
</comment>